<dbReference type="Proteomes" id="UP000192042">
    <property type="component" value="Chromosome I"/>
</dbReference>
<reference evidence="2 3" key="1">
    <citation type="submission" date="2017-03" db="EMBL/GenBank/DDBJ databases">
        <authorList>
            <person name="Afonso C.L."/>
            <person name="Miller P.J."/>
            <person name="Scott M.A."/>
            <person name="Spackman E."/>
            <person name="Goraichik I."/>
            <person name="Dimitrov K.M."/>
            <person name="Suarez D.L."/>
            <person name="Swayne D.E."/>
        </authorList>
    </citation>
    <scope>NUCLEOTIDE SEQUENCE [LARGE SCALE GENOMIC DNA]</scope>
    <source>
        <strain evidence="2">Genome sequencing of Nitrospira japonica strain NJ11</strain>
    </source>
</reference>
<dbReference type="EMBL" id="LT828648">
    <property type="protein sequence ID" value="SLM49919.1"/>
    <property type="molecule type" value="Genomic_DNA"/>
</dbReference>
<evidence type="ECO:0000313" key="2">
    <source>
        <dbReference type="EMBL" id="SLM49919.1"/>
    </source>
</evidence>
<organism evidence="2 3">
    <name type="scientific">Nitrospira japonica</name>
    <dbReference type="NCBI Taxonomy" id="1325564"/>
    <lineage>
        <taxon>Bacteria</taxon>
        <taxon>Pseudomonadati</taxon>
        <taxon>Nitrospirota</taxon>
        <taxon>Nitrospiria</taxon>
        <taxon>Nitrospirales</taxon>
        <taxon>Nitrospiraceae</taxon>
        <taxon>Nitrospira</taxon>
    </lineage>
</organism>
<proteinExistence type="predicted"/>
<keyword evidence="1" id="KW-0472">Membrane</keyword>
<sequence>MAAQINQLGAMLAGDIVAWGGAVIGLALTASAVVWVMRLIRA</sequence>
<accession>A0A1W1IAL8</accession>
<dbReference type="AlphaFoldDB" id="A0A1W1IAL8"/>
<keyword evidence="1" id="KW-1133">Transmembrane helix</keyword>
<name>A0A1W1IAL8_9BACT</name>
<gene>
    <name evidence="2" type="ORF">NSJP_3752</name>
</gene>
<keyword evidence="1" id="KW-0812">Transmembrane</keyword>
<dbReference type="RefSeq" id="WP_269457698.1">
    <property type="nucleotide sequence ID" value="NZ_LT828648.1"/>
</dbReference>
<keyword evidence="3" id="KW-1185">Reference proteome</keyword>
<feature type="transmembrane region" description="Helical" evidence="1">
    <location>
        <begin position="16"/>
        <end position="37"/>
    </location>
</feature>
<evidence type="ECO:0000313" key="3">
    <source>
        <dbReference type="Proteomes" id="UP000192042"/>
    </source>
</evidence>
<evidence type="ECO:0000256" key="1">
    <source>
        <dbReference type="SAM" id="Phobius"/>
    </source>
</evidence>
<protein>
    <submittedName>
        <fullName evidence="2">Uncharacterized protein</fullName>
    </submittedName>
</protein>
<dbReference type="KEGG" id="nja:NSJP_3752"/>